<accession>A0A316YK38</accession>
<dbReference type="OrthoDB" id="6334211at2759"/>
<dbReference type="CDD" id="cd00071">
    <property type="entry name" value="GMPK"/>
    <property type="match status" value="1"/>
</dbReference>
<dbReference type="Proteomes" id="UP000245768">
    <property type="component" value="Unassembled WGS sequence"/>
</dbReference>
<evidence type="ECO:0000256" key="1">
    <source>
        <dbReference type="ARBA" id="ARBA00005790"/>
    </source>
</evidence>
<reference evidence="11" key="1">
    <citation type="journal article" date="2018" name="Mol. Biol. Evol.">
        <title>Broad Genomic Sampling Reveals a Smut Pathogenic Ancestry of the Fungal Clade Ustilaginomycotina.</title>
        <authorList>
            <person name="Kijpornyongpan T."/>
            <person name="Mondo S.J."/>
            <person name="Barry K."/>
            <person name="Sandor L."/>
            <person name="Lee J."/>
            <person name="Lipzen A."/>
            <person name="Pangilinan J."/>
            <person name="LaButti K."/>
            <person name="Hainaut M."/>
            <person name="Henrissat B."/>
            <person name="Grigoriev I.V."/>
            <person name="Spatafora J.W."/>
            <person name="Aime M.C."/>
        </authorList>
    </citation>
    <scope>NUCLEOTIDE SEQUENCE [LARGE SCALE GENOMIC DNA]</scope>
    <source>
        <strain evidence="11">MCA 4198</strain>
    </source>
</reference>
<dbReference type="InterPro" id="IPR020590">
    <property type="entry name" value="Guanylate_kinase_CS"/>
</dbReference>
<organism evidence="11 12">
    <name type="scientific">Acaromyces ingoldii</name>
    <dbReference type="NCBI Taxonomy" id="215250"/>
    <lineage>
        <taxon>Eukaryota</taxon>
        <taxon>Fungi</taxon>
        <taxon>Dikarya</taxon>
        <taxon>Basidiomycota</taxon>
        <taxon>Ustilaginomycotina</taxon>
        <taxon>Exobasidiomycetes</taxon>
        <taxon>Exobasidiales</taxon>
        <taxon>Cryptobasidiaceae</taxon>
        <taxon>Acaromyces</taxon>
    </lineage>
</organism>
<feature type="domain" description="Guanylate kinase-like" evidence="10">
    <location>
        <begin position="13"/>
        <end position="201"/>
    </location>
</feature>
<evidence type="ECO:0000256" key="5">
    <source>
        <dbReference type="ARBA" id="ARBA00022741"/>
    </source>
</evidence>
<evidence type="ECO:0000256" key="3">
    <source>
        <dbReference type="ARBA" id="ARBA00016296"/>
    </source>
</evidence>
<dbReference type="NCBIfam" id="TIGR03263">
    <property type="entry name" value="guanyl_kin"/>
    <property type="match status" value="1"/>
</dbReference>
<name>A0A316YK38_9BASI</name>
<dbReference type="STRING" id="215250.A0A316YK38"/>
<dbReference type="PANTHER" id="PTHR23117">
    <property type="entry name" value="GUANYLATE KINASE-RELATED"/>
    <property type="match status" value="1"/>
</dbReference>
<protein>
    <recommendedName>
        <fullName evidence="3">Guanylate kinase</fullName>
        <ecNumber evidence="2">2.7.4.8</ecNumber>
    </recommendedName>
    <alternativeName>
        <fullName evidence="8">GMP kinase</fullName>
    </alternativeName>
</protein>
<evidence type="ECO:0000256" key="7">
    <source>
        <dbReference type="ARBA" id="ARBA00022840"/>
    </source>
</evidence>
<dbReference type="InParanoid" id="A0A316YK38"/>
<dbReference type="SUPFAM" id="SSF52540">
    <property type="entry name" value="P-loop containing nucleoside triphosphate hydrolases"/>
    <property type="match status" value="1"/>
</dbReference>
<evidence type="ECO:0000256" key="8">
    <source>
        <dbReference type="ARBA" id="ARBA00030128"/>
    </source>
</evidence>
<dbReference type="InterPro" id="IPR017665">
    <property type="entry name" value="Guanylate_kinase"/>
</dbReference>
<dbReference type="Gene3D" id="3.40.50.300">
    <property type="entry name" value="P-loop containing nucleotide triphosphate hydrolases"/>
    <property type="match status" value="1"/>
</dbReference>
<dbReference type="PROSITE" id="PS00856">
    <property type="entry name" value="GUANYLATE_KINASE_1"/>
    <property type="match status" value="1"/>
</dbReference>
<keyword evidence="5" id="KW-0547">Nucleotide-binding</keyword>
<dbReference type="GO" id="GO:0005829">
    <property type="term" value="C:cytosol"/>
    <property type="evidence" value="ECO:0007669"/>
    <property type="project" value="TreeGrafter"/>
</dbReference>
<gene>
    <name evidence="11" type="ORF">FA10DRAFT_268109</name>
</gene>
<dbReference type="InterPro" id="IPR008144">
    <property type="entry name" value="Guanylate_kin-like_dom"/>
</dbReference>
<dbReference type="GeneID" id="37044100"/>
<evidence type="ECO:0000256" key="6">
    <source>
        <dbReference type="ARBA" id="ARBA00022777"/>
    </source>
</evidence>
<dbReference type="EMBL" id="KZ819637">
    <property type="protein sequence ID" value="PWN89579.1"/>
    <property type="molecule type" value="Genomic_DNA"/>
</dbReference>
<evidence type="ECO:0000313" key="12">
    <source>
        <dbReference type="Proteomes" id="UP000245768"/>
    </source>
</evidence>
<dbReference type="RefSeq" id="XP_025376777.1">
    <property type="nucleotide sequence ID" value="XM_025522184.1"/>
</dbReference>
<dbReference type="Pfam" id="PF00625">
    <property type="entry name" value="Guanylate_kin"/>
    <property type="match status" value="1"/>
</dbReference>
<dbReference type="PROSITE" id="PS50052">
    <property type="entry name" value="GUANYLATE_KINASE_2"/>
    <property type="match status" value="1"/>
</dbReference>
<dbReference type="SMART" id="SM00072">
    <property type="entry name" value="GuKc"/>
    <property type="match status" value="1"/>
</dbReference>
<keyword evidence="6 11" id="KW-0418">Kinase</keyword>
<evidence type="ECO:0000313" key="11">
    <source>
        <dbReference type="EMBL" id="PWN89579.1"/>
    </source>
</evidence>
<dbReference type="AlphaFoldDB" id="A0A316YK38"/>
<dbReference type="InterPro" id="IPR027417">
    <property type="entry name" value="P-loop_NTPase"/>
</dbReference>
<evidence type="ECO:0000256" key="9">
    <source>
        <dbReference type="SAM" id="MobiDB-lite"/>
    </source>
</evidence>
<evidence type="ECO:0000259" key="10">
    <source>
        <dbReference type="PROSITE" id="PS50052"/>
    </source>
</evidence>
<proteinExistence type="inferred from homology"/>
<dbReference type="InterPro" id="IPR008145">
    <property type="entry name" value="GK/Ca_channel_bsu"/>
</dbReference>
<dbReference type="GO" id="GO:0004385">
    <property type="term" value="F:GMP kinase activity"/>
    <property type="evidence" value="ECO:0007669"/>
    <property type="project" value="UniProtKB-EC"/>
</dbReference>
<evidence type="ECO:0000256" key="2">
    <source>
        <dbReference type="ARBA" id="ARBA00012961"/>
    </source>
</evidence>
<keyword evidence="7" id="KW-0067">ATP-binding</keyword>
<dbReference type="FunFam" id="3.30.63.10:FF:000002">
    <property type="entry name" value="Guanylate kinase 1"/>
    <property type="match status" value="1"/>
</dbReference>
<dbReference type="GO" id="GO:0005524">
    <property type="term" value="F:ATP binding"/>
    <property type="evidence" value="ECO:0007669"/>
    <property type="project" value="UniProtKB-KW"/>
</dbReference>
<dbReference type="EC" id="2.7.4.8" evidence="2"/>
<keyword evidence="12" id="KW-1185">Reference proteome</keyword>
<sequence length="228" mass="24535">MSSSSSSGSNSNLQPVVLCGPSGVGKSTLIKKLFADMPNQFGFSVSHTTRQPRPGEKPGVSYHFVTREEFQRLVAEGAFLEHATFGGNMYGTSAKAVEDVSKPGPDGRRQRALLDIDTQGVKLIKANHAHLQPLFVFIAPPSISALRSRLTARGTDDDEAIGRRLAMAASEMAYARAGHHDVIVKNDDVDRAYGILKAAIQGTLQGKGDDMPEEEEEEKALRSKAPSS</sequence>
<comment type="similarity">
    <text evidence="1">Belongs to the guanylate kinase family.</text>
</comment>
<dbReference type="FunFam" id="3.40.50.300:FF:000776">
    <property type="entry name" value="Guanylate kinase 2"/>
    <property type="match status" value="1"/>
</dbReference>
<dbReference type="FunCoup" id="A0A316YK38">
    <property type="interactions" value="332"/>
</dbReference>
<evidence type="ECO:0000256" key="4">
    <source>
        <dbReference type="ARBA" id="ARBA00022679"/>
    </source>
</evidence>
<keyword evidence="4" id="KW-0808">Transferase</keyword>
<feature type="region of interest" description="Disordered" evidence="9">
    <location>
        <begin position="204"/>
        <end position="228"/>
    </location>
</feature>
<dbReference type="PANTHER" id="PTHR23117:SF13">
    <property type="entry name" value="GUANYLATE KINASE"/>
    <property type="match status" value="1"/>
</dbReference>